<dbReference type="PANTHER" id="PTHR47150:SF5">
    <property type="entry name" value="OS07G0546750 PROTEIN"/>
    <property type="match status" value="1"/>
</dbReference>
<organism evidence="1 2">
    <name type="scientific">Phytophthora rubi</name>
    <dbReference type="NCBI Taxonomy" id="129364"/>
    <lineage>
        <taxon>Eukaryota</taxon>
        <taxon>Sar</taxon>
        <taxon>Stramenopiles</taxon>
        <taxon>Oomycota</taxon>
        <taxon>Peronosporomycetes</taxon>
        <taxon>Peronosporales</taxon>
        <taxon>Peronosporaceae</taxon>
        <taxon>Phytophthora</taxon>
    </lineage>
</organism>
<dbReference type="InterPro" id="IPR006912">
    <property type="entry name" value="Harbinger_derived_prot"/>
</dbReference>
<comment type="caution">
    <text evidence="1">The sequence shown here is derived from an EMBL/GenBank/DDBJ whole genome shotgun (WGS) entry which is preliminary data.</text>
</comment>
<evidence type="ECO:0000313" key="2">
    <source>
        <dbReference type="Proteomes" id="UP000429607"/>
    </source>
</evidence>
<name>A0A6A3LDX7_9STRA</name>
<dbReference type="PANTHER" id="PTHR47150">
    <property type="entry name" value="OS12G0169200 PROTEIN"/>
    <property type="match status" value="1"/>
</dbReference>
<accession>A0A6A3LDX7</accession>
<proteinExistence type="predicted"/>
<gene>
    <name evidence="1" type="ORF">PR001_g14343</name>
</gene>
<dbReference type="AlphaFoldDB" id="A0A6A3LDX7"/>
<dbReference type="Proteomes" id="UP000429607">
    <property type="component" value="Unassembled WGS sequence"/>
</dbReference>
<dbReference type="EMBL" id="QXFV01001025">
    <property type="protein sequence ID" value="KAE9017632.1"/>
    <property type="molecule type" value="Genomic_DNA"/>
</dbReference>
<dbReference type="Pfam" id="PF04827">
    <property type="entry name" value="Plant_tran"/>
    <property type="match status" value="1"/>
</dbReference>
<evidence type="ECO:0000313" key="1">
    <source>
        <dbReference type="EMBL" id="KAE9017632.1"/>
    </source>
</evidence>
<sequence length="119" mass="13595">MHFARQQVAARKDVERAFGVLQAQWAIVKRPAGGWRHADLHTIMTACIGLYNLMVEDEQGLVRHAMDHDGATDNPALMVTSIDFSQFLKRYSAIYDASTHFQPQHDLVGHLWQHKDNEN</sequence>
<protein>
    <recommendedName>
        <fullName evidence="3">DDE Tnp4 domain-containing protein</fullName>
    </recommendedName>
</protein>
<reference evidence="1 2" key="1">
    <citation type="submission" date="2018-09" db="EMBL/GenBank/DDBJ databases">
        <title>Genomic investigation of the strawberry pathogen Phytophthora fragariae indicates pathogenicity is determined by transcriptional variation in three key races.</title>
        <authorList>
            <person name="Adams T.M."/>
            <person name="Armitage A.D."/>
            <person name="Sobczyk M.K."/>
            <person name="Bates H.J."/>
            <person name="Dunwell J.M."/>
            <person name="Nellist C.F."/>
            <person name="Harrison R.J."/>
        </authorList>
    </citation>
    <scope>NUCLEOTIDE SEQUENCE [LARGE SCALE GENOMIC DNA]</scope>
    <source>
        <strain evidence="1 2">SCRP249</strain>
    </source>
</reference>
<evidence type="ECO:0008006" key="3">
    <source>
        <dbReference type="Google" id="ProtNLM"/>
    </source>
</evidence>